<keyword evidence="13 19" id="KW-1133">Transmembrane helix</keyword>
<dbReference type="SUPFAM" id="SSF52058">
    <property type="entry name" value="L domain-like"/>
    <property type="match status" value="1"/>
</dbReference>
<feature type="domain" description="Protein kinase" evidence="20">
    <location>
        <begin position="148"/>
        <end position="419"/>
    </location>
</feature>
<evidence type="ECO:0000256" key="1">
    <source>
        <dbReference type="ARBA" id="ARBA00004479"/>
    </source>
</evidence>
<organism evidence="21 22">
    <name type="scientific">Lolium multiflorum</name>
    <name type="common">Italian ryegrass</name>
    <name type="synonym">Lolium perenne subsp. multiflorum</name>
    <dbReference type="NCBI Taxonomy" id="4521"/>
    <lineage>
        <taxon>Eukaryota</taxon>
        <taxon>Viridiplantae</taxon>
        <taxon>Streptophyta</taxon>
        <taxon>Embryophyta</taxon>
        <taxon>Tracheophyta</taxon>
        <taxon>Spermatophyta</taxon>
        <taxon>Magnoliopsida</taxon>
        <taxon>Liliopsida</taxon>
        <taxon>Poales</taxon>
        <taxon>Poaceae</taxon>
        <taxon>BOP clade</taxon>
        <taxon>Pooideae</taxon>
        <taxon>Poodae</taxon>
        <taxon>Poeae</taxon>
        <taxon>Poeae Chloroplast Group 2 (Poeae type)</taxon>
        <taxon>Loliodinae</taxon>
        <taxon>Loliinae</taxon>
        <taxon>Lolium</taxon>
    </lineage>
</organism>
<dbReference type="GO" id="GO:0016020">
    <property type="term" value="C:membrane"/>
    <property type="evidence" value="ECO:0007669"/>
    <property type="project" value="UniProtKB-SubCell"/>
</dbReference>
<name>A0AAD8T9G3_LOLMU</name>
<evidence type="ECO:0000313" key="21">
    <source>
        <dbReference type="EMBL" id="KAK1678351.1"/>
    </source>
</evidence>
<dbReference type="InterPro" id="IPR051420">
    <property type="entry name" value="Ser_Thr_Kinases_DiverseReg"/>
</dbReference>
<keyword evidence="5" id="KW-0433">Leucine-rich repeat</keyword>
<evidence type="ECO:0000256" key="5">
    <source>
        <dbReference type="ARBA" id="ARBA00022614"/>
    </source>
</evidence>
<feature type="transmembrane region" description="Helical" evidence="19">
    <location>
        <begin position="85"/>
        <end position="107"/>
    </location>
</feature>
<keyword evidence="7 19" id="KW-0812">Transmembrane</keyword>
<keyword evidence="14 19" id="KW-0472">Membrane</keyword>
<evidence type="ECO:0000256" key="7">
    <source>
        <dbReference type="ARBA" id="ARBA00022692"/>
    </source>
</evidence>
<accession>A0AAD8T9G3</accession>
<dbReference type="InterPro" id="IPR001611">
    <property type="entry name" value="Leu-rich_rpt"/>
</dbReference>
<dbReference type="GO" id="GO:0005524">
    <property type="term" value="F:ATP binding"/>
    <property type="evidence" value="ECO:0007669"/>
    <property type="project" value="UniProtKB-KW"/>
</dbReference>
<keyword evidence="10" id="KW-0547">Nucleotide-binding</keyword>
<dbReference type="Gene3D" id="1.10.510.10">
    <property type="entry name" value="Transferase(Phosphotransferase) domain 1"/>
    <property type="match status" value="1"/>
</dbReference>
<reference evidence="21" key="1">
    <citation type="submission" date="2023-07" db="EMBL/GenBank/DDBJ databases">
        <title>A chromosome-level genome assembly of Lolium multiflorum.</title>
        <authorList>
            <person name="Chen Y."/>
            <person name="Copetti D."/>
            <person name="Kolliker R."/>
            <person name="Studer B."/>
        </authorList>
    </citation>
    <scope>NUCLEOTIDE SEQUENCE</scope>
    <source>
        <strain evidence="21">02402/16</strain>
        <tissue evidence="21">Leaf</tissue>
    </source>
</reference>
<dbReference type="EMBL" id="JAUUTY010000002">
    <property type="protein sequence ID" value="KAK1678351.1"/>
    <property type="molecule type" value="Genomic_DNA"/>
</dbReference>
<keyword evidence="15" id="KW-0675">Receptor</keyword>
<comment type="catalytic activity">
    <reaction evidence="17">
        <text>L-threonyl-[protein] + ATP = O-phospho-L-threonyl-[protein] + ADP + H(+)</text>
        <dbReference type="Rhea" id="RHEA:46608"/>
        <dbReference type="Rhea" id="RHEA-COMP:11060"/>
        <dbReference type="Rhea" id="RHEA-COMP:11605"/>
        <dbReference type="ChEBI" id="CHEBI:15378"/>
        <dbReference type="ChEBI" id="CHEBI:30013"/>
        <dbReference type="ChEBI" id="CHEBI:30616"/>
        <dbReference type="ChEBI" id="CHEBI:61977"/>
        <dbReference type="ChEBI" id="CHEBI:456216"/>
        <dbReference type="EC" id="2.7.11.1"/>
    </reaction>
</comment>
<dbReference type="PANTHER" id="PTHR48005:SF93">
    <property type="entry name" value="PROTEIN KINASE DOMAIN-CONTAINING PROTEIN"/>
    <property type="match status" value="1"/>
</dbReference>
<dbReference type="InterPro" id="IPR000719">
    <property type="entry name" value="Prot_kinase_dom"/>
</dbReference>
<sequence length="439" mass="49351">MLDALNLSHNELTGLIPSSFGSMGSLTSIDVSYNELEGPVPESRFFQGAPVQWFMHNKLLCGEVKGLPPCTIATHEGRQRNAYKIIVVATVPILLSLVLLAATVMFWHGRRKSKQIISNKETQANVFSIWSFDGVDVFKQIVEATKDFSEMHCIGTGSYRSVYKATLKTGEIFAVKKIHIIEEDYCMNESVFNREIVALLQIRHRNIVKLFGYCSSSKGRFLIYKYMERGDLVETLRSNERAIELDWKRRIQLVLDVVHALAFMHHDCSSPIVHRDITSKNILLDVEFRAYISDFGTAKILNVNGRNITQIAGTKGYLAPELAYTQNVTEKCDIYSFGVLALELFMGSHPGDLLSSLHLTTNKNDVCMKNLLDSRLEIPDAETAREIYGMLSVAVQCLEPNPSRRPMARSASDELSAGFKIYGDQHVDYLDAVLTIPTQ</sequence>
<comment type="subcellular location">
    <subcellularLocation>
        <location evidence="1">Membrane</location>
        <topology evidence="1">Single-pass type I membrane protein</topology>
    </subcellularLocation>
</comment>
<dbReference type="PANTHER" id="PTHR48005">
    <property type="entry name" value="LEUCINE RICH REPEAT KINASE 2"/>
    <property type="match status" value="1"/>
</dbReference>
<dbReference type="InterPro" id="IPR032675">
    <property type="entry name" value="LRR_dom_sf"/>
</dbReference>
<evidence type="ECO:0000256" key="15">
    <source>
        <dbReference type="ARBA" id="ARBA00023170"/>
    </source>
</evidence>
<keyword evidence="6" id="KW-0808">Transferase</keyword>
<evidence type="ECO:0000256" key="8">
    <source>
        <dbReference type="ARBA" id="ARBA00022729"/>
    </source>
</evidence>
<evidence type="ECO:0000256" key="9">
    <source>
        <dbReference type="ARBA" id="ARBA00022737"/>
    </source>
</evidence>
<evidence type="ECO:0000256" key="18">
    <source>
        <dbReference type="ARBA" id="ARBA00048679"/>
    </source>
</evidence>
<evidence type="ECO:0000256" key="2">
    <source>
        <dbReference type="ARBA" id="ARBA00012513"/>
    </source>
</evidence>
<protein>
    <recommendedName>
        <fullName evidence="2">non-specific serine/threonine protein kinase</fullName>
        <ecNumber evidence="2">2.7.11.1</ecNumber>
    </recommendedName>
</protein>
<keyword evidence="8" id="KW-0732">Signal</keyword>
<keyword evidence="11" id="KW-0418">Kinase</keyword>
<dbReference type="PROSITE" id="PS00109">
    <property type="entry name" value="PROTEIN_KINASE_TYR"/>
    <property type="match status" value="1"/>
</dbReference>
<dbReference type="FunFam" id="1.10.510.10:FF:000479">
    <property type="entry name" value="Leucine-rich repeat receptor-like protein kinase"/>
    <property type="match status" value="1"/>
</dbReference>
<evidence type="ECO:0000256" key="6">
    <source>
        <dbReference type="ARBA" id="ARBA00022679"/>
    </source>
</evidence>
<evidence type="ECO:0000313" key="22">
    <source>
        <dbReference type="Proteomes" id="UP001231189"/>
    </source>
</evidence>
<evidence type="ECO:0000256" key="4">
    <source>
        <dbReference type="ARBA" id="ARBA00022553"/>
    </source>
</evidence>
<evidence type="ECO:0000256" key="3">
    <source>
        <dbReference type="ARBA" id="ARBA00022527"/>
    </source>
</evidence>
<keyword evidence="3" id="KW-0723">Serine/threonine-protein kinase</keyword>
<evidence type="ECO:0000256" key="11">
    <source>
        <dbReference type="ARBA" id="ARBA00022777"/>
    </source>
</evidence>
<evidence type="ECO:0000256" key="17">
    <source>
        <dbReference type="ARBA" id="ARBA00047899"/>
    </source>
</evidence>
<evidence type="ECO:0000259" key="20">
    <source>
        <dbReference type="PROSITE" id="PS50011"/>
    </source>
</evidence>
<evidence type="ECO:0000256" key="16">
    <source>
        <dbReference type="ARBA" id="ARBA00023180"/>
    </source>
</evidence>
<dbReference type="PROSITE" id="PS50011">
    <property type="entry name" value="PROTEIN_KINASE_DOM"/>
    <property type="match status" value="1"/>
</dbReference>
<dbReference type="Proteomes" id="UP001231189">
    <property type="component" value="Unassembled WGS sequence"/>
</dbReference>
<keyword evidence="12" id="KW-0067">ATP-binding</keyword>
<dbReference type="SUPFAM" id="SSF56112">
    <property type="entry name" value="Protein kinase-like (PK-like)"/>
    <property type="match status" value="1"/>
</dbReference>
<proteinExistence type="predicted"/>
<keyword evidence="4" id="KW-0597">Phosphoprotein</keyword>
<dbReference type="EC" id="2.7.11.1" evidence="2"/>
<dbReference type="AlphaFoldDB" id="A0AAD8T9G3"/>
<dbReference type="Gene3D" id="3.80.10.10">
    <property type="entry name" value="Ribonuclease Inhibitor"/>
    <property type="match status" value="1"/>
</dbReference>
<dbReference type="GO" id="GO:0004674">
    <property type="term" value="F:protein serine/threonine kinase activity"/>
    <property type="evidence" value="ECO:0007669"/>
    <property type="project" value="UniProtKB-KW"/>
</dbReference>
<keyword evidence="9" id="KW-0677">Repeat</keyword>
<dbReference type="Pfam" id="PF00560">
    <property type="entry name" value="LRR_1"/>
    <property type="match status" value="1"/>
</dbReference>
<dbReference type="Gene3D" id="3.30.200.20">
    <property type="entry name" value="Phosphorylase Kinase, domain 1"/>
    <property type="match status" value="1"/>
</dbReference>
<evidence type="ECO:0000256" key="12">
    <source>
        <dbReference type="ARBA" id="ARBA00022840"/>
    </source>
</evidence>
<dbReference type="InterPro" id="IPR008266">
    <property type="entry name" value="Tyr_kinase_AS"/>
</dbReference>
<evidence type="ECO:0000256" key="13">
    <source>
        <dbReference type="ARBA" id="ARBA00022989"/>
    </source>
</evidence>
<comment type="catalytic activity">
    <reaction evidence="18">
        <text>L-seryl-[protein] + ATP = O-phospho-L-seryl-[protein] + ADP + H(+)</text>
        <dbReference type="Rhea" id="RHEA:17989"/>
        <dbReference type="Rhea" id="RHEA-COMP:9863"/>
        <dbReference type="Rhea" id="RHEA-COMP:11604"/>
        <dbReference type="ChEBI" id="CHEBI:15378"/>
        <dbReference type="ChEBI" id="CHEBI:29999"/>
        <dbReference type="ChEBI" id="CHEBI:30616"/>
        <dbReference type="ChEBI" id="CHEBI:83421"/>
        <dbReference type="ChEBI" id="CHEBI:456216"/>
        <dbReference type="EC" id="2.7.11.1"/>
    </reaction>
</comment>
<evidence type="ECO:0000256" key="10">
    <source>
        <dbReference type="ARBA" id="ARBA00022741"/>
    </source>
</evidence>
<comment type="caution">
    <text evidence="21">The sequence shown here is derived from an EMBL/GenBank/DDBJ whole genome shotgun (WGS) entry which is preliminary data.</text>
</comment>
<dbReference type="Pfam" id="PF00069">
    <property type="entry name" value="Pkinase"/>
    <property type="match status" value="1"/>
</dbReference>
<evidence type="ECO:0000256" key="14">
    <source>
        <dbReference type="ARBA" id="ARBA00023136"/>
    </source>
</evidence>
<dbReference type="FunFam" id="3.30.200.20:FF:000309">
    <property type="entry name" value="Leucine-rich repeat receptor protein kinase MSP1"/>
    <property type="match status" value="1"/>
</dbReference>
<evidence type="ECO:0000256" key="19">
    <source>
        <dbReference type="SAM" id="Phobius"/>
    </source>
</evidence>
<gene>
    <name evidence="21" type="ORF">QYE76_039199</name>
</gene>
<keyword evidence="22" id="KW-1185">Reference proteome</keyword>
<keyword evidence="16" id="KW-0325">Glycoprotein</keyword>
<dbReference type="InterPro" id="IPR011009">
    <property type="entry name" value="Kinase-like_dom_sf"/>
</dbReference>